<dbReference type="Proteomes" id="UP000184514">
    <property type="component" value="Unassembled WGS sequence"/>
</dbReference>
<proteinExistence type="predicted"/>
<reference evidence="2 3" key="1">
    <citation type="submission" date="2016-10" db="EMBL/GenBank/DDBJ databases">
        <title>Genome sequence of Planktotalea frisia SH6-1.</title>
        <authorList>
            <person name="Poehlein A."/>
            <person name="Bakenhus I."/>
            <person name="Voget S."/>
            <person name="Brinkhoff T."/>
            <person name="Simon M."/>
        </authorList>
    </citation>
    <scope>NUCLEOTIDE SEQUENCE [LARGE SCALE GENOMIC DNA]</scope>
    <source>
        <strain evidence="2 3">SH6-1</strain>
    </source>
</reference>
<organism evidence="2 3">
    <name type="scientific">Planktotalea frisia</name>
    <dbReference type="NCBI Taxonomy" id="696762"/>
    <lineage>
        <taxon>Bacteria</taxon>
        <taxon>Pseudomonadati</taxon>
        <taxon>Pseudomonadota</taxon>
        <taxon>Alphaproteobacteria</taxon>
        <taxon>Rhodobacterales</taxon>
        <taxon>Paracoccaceae</taxon>
        <taxon>Planktotalea</taxon>
    </lineage>
</organism>
<dbReference type="InterPro" id="IPR016181">
    <property type="entry name" value="Acyl_CoA_acyltransferase"/>
</dbReference>
<comment type="caution">
    <text evidence="2">The sequence shown here is derived from an EMBL/GenBank/DDBJ whole genome shotgun (WGS) entry which is preliminary data.</text>
</comment>
<sequence>MTLTQQPTITTEHFVLRPLRTSDAGLIELYTSDDRVARMTNNIAHPLPPGATEALLMRANDPKREQDIWAIDMTHKGGPDLIGLIMLNRLDESQSEVTGWVAPAFWNTGAASQAVHNLIENNPLGNKAIFASVFQDNPVSAKVLISAGFDYIGDAETFSVARSANVPTWTYLRKLN</sequence>
<dbReference type="InterPro" id="IPR000182">
    <property type="entry name" value="GNAT_dom"/>
</dbReference>
<dbReference type="STRING" id="696762.PFRI_17030"/>
<name>A0A1L9NY04_9RHOB</name>
<evidence type="ECO:0000259" key="1">
    <source>
        <dbReference type="Pfam" id="PF13302"/>
    </source>
</evidence>
<dbReference type="GO" id="GO:0016747">
    <property type="term" value="F:acyltransferase activity, transferring groups other than amino-acyl groups"/>
    <property type="evidence" value="ECO:0007669"/>
    <property type="project" value="InterPro"/>
</dbReference>
<dbReference type="OrthoDB" id="9804153at2"/>
<dbReference type="Gene3D" id="3.40.630.30">
    <property type="match status" value="1"/>
</dbReference>
<dbReference type="RefSeq" id="WP_072630281.1">
    <property type="nucleotide sequence ID" value="NZ_MLCB01000121.1"/>
</dbReference>
<dbReference type="PANTHER" id="PTHR43792">
    <property type="entry name" value="GNAT FAMILY, PUTATIVE (AFU_ORTHOLOGUE AFUA_3G00765)-RELATED-RELATED"/>
    <property type="match status" value="1"/>
</dbReference>
<evidence type="ECO:0000313" key="2">
    <source>
        <dbReference type="EMBL" id="OJI94083.1"/>
    </source>
</evidence>
<accession>A0A1L9NY04</accession>
<dbReference type="EMBL" id="MLCB01000121">
    <property type="protein sequence ID" value="OJI94083.1"/>
    <property type="molecule type" value="Genomic_DNA"/>
</dbReference>
<dbReference type="Pfam" id="PF13302">
    <property type="entry name" value="Acetyltransf_3"/>
    <property type="match status" value="1"/>
</dbReference>
<dbReference type="AlphaFoldDB" id="A0A1L9NY04"/>
<protein>
    <recommendedName>
        <fullName evidence="1">N-acetyltransferase domain-containing protein</fullName>
    </recommendedName>
</protein>
<feature type="domain" description="N-acetyltransferase" evidence="1">
    <location>
        <begin position="14"/>
        <end position="149"/>
    </location>
</feature>
<evidence type="ECO:0000313" key="3">
    <source>
        <dbReference type="Proteomes" id="UP000184514"/>
    </source>
</evidence>
<keyword evidence="3" id="KW-1185">Reference proteome</keyword>
<gene>
    <name evidence="2" type="ORF">PFRI_17030</name>
</gene>
<dbReference type="SUPFAM" id="SSF55729">
    <property type="entry name" value="Acyl-CoA N-acyltransferases (Nat)"/>
    <property type="match status" value="1"/>
</dbReference>
<dbReference type="InterPro" id="IPR051531">
    <property type="entry name" value="N-acetyltransferase"/>
</dbReference>